<evidence type="ECO:0000313" key="7">
    <source>
        <dbReference type="Proteomes" id="UP000002051"/>
    </source>
</evidence>
<dbReference type="EMBL" id="PSQE01000005">
    <property type="protein sequence ID" value="RHN55548.1"/>
    <property type="molecule type" value="Genomic_DNA"/>
</dbReference>
<protein>
    <submittedName>
        <fullName evidence="5">Putative immunoglobulin-like protein</fullName>
    </submittedName>
    <submittedName>
        <fullName evidence="4">Transmembrane protein, putative</fullName>
    </submittedName>
</protein>
<dbReference type="KEGG" id="mtr:11427780"/>
<dbReference type="Proteomes" id="UP000265566">
    <property type="component" value="Chromosome 5"/>
</dbReference>
<gene>
    <name evidence="6" type="primary">11427780</name>
    <name evidence="4" type="ordered locus">MTR_5g044340</name>
    <name evidence="5" type="ORF">MtrunA17_Chr5g0419051</name>
</gene>
<accession>A0A0C3XJ37</accession>
<dbReference type="EnsemblPlants" id="AES97023">
    <property type="protein sequence ID" value="AES97023"/>
    <property type="gene ID" value="MTR_5g044340"/>
</dbReference>
<comment type="subcellular location">
    <subcellularLocation>
        <location evidence="1">Membrane</location>
    </subcellularLocation>
</comment>
<dbReference type="GO" id="GO:0005886">
    <property type="term" value="C:plasma membrane"/>
    <property type="evidence" value="ECO:0000318"/>
    <property type="project" value="GO_Central"/>
</dbReference>
<dbReference type="PANTHER" id="PTHR31415:SF173">
    <property type="entry name" value="PROTEIN, PUTATIVE-RELATED"/>
    <property type="match status" value="1"/>
</dbReference>
<evidence type="ECO:0000256" key="1">
    <source>
        <dbReference type="ARBA" id="ARBA00004370"/>
    </source>
</evidence>
<dbReference type="OrthoDB" id="1737281at2759"/>
<evidence type="ECO:0000313" key="4">
    <source>
        <dbReference type="EMBL" id="AES97023.2"/>
    </source>
</evidence>
<reference evidence="6" key="3">
    <citation type="submission" date="2015-04" db="UniProtKB">
        <authorList>
            <consortium name="EnsemblPlants"/>
        </authorList>
    </citation>
    <scope>IDENTIFICATION</scope>
    <source>
        <strain evidence="6">cv. Jemalong A17</strain>
    </source>
</reference>
<dbReference type="Gramene" id="rna30748">
    <property type="protein sequence ID" value="RHN55548.1"/>
    <property type="gene ID" value="gene30748"/>
</dbReference>
<dbReference type="GO" id="GO:0009506">
    <property type="term" value="C:plasmodesma"/>
    <property type="evidence" value="ECO:0000318"/>
    <property type="project" value="GO_Central"/>
</dbReference>
<dbReference type="GO" id="GO:0098542">
    <property type="term" value="P:defense response to other organism"/>
    <property type="evidence" value="ECO:0007669"/>
    <property type="project" value="InterPro"/>
</dbReference>
<reference evidence="4 7" key="2">
    <citation type="journal article" date="2014" name="BMC Genomics">
        <title>An improved genome release (version Mt4.0) for the model legume Medicago truncatula.</title>
        <authorList>
            <person name="Tang H."/>
            <person name="Krishnakumar V."/>
            <person name="Bidwell S."/>
            <person name="Rosen B."/>
            <person name="Chan A."/>
            <person name="Zhou S."/>
            <person name="Gentzbittel L."/>
            <person name="Childs K.L."/>
            <person name="Yandell M."/>
            <person name="Gundlach H."/>
            <person name="Mayer K.F."/>
            <person name="Schwartz D.C."/>
            <person name="Town C.D."/>
        </authorList>
    </citation>
    <scope>GENOME REANNOTATION</scope>
    <source>
        <strain evidence="6 7">cv. Jemalong A17</strain>
    </source>
</reference>
<reference evidence="5" key="4">
    <citation type="journal article" date="2018" name="Nat. Plants">
        <title>Whole-genome landscape of Medicago truncatula symbiotic genes.</title>
        <authorList>
            <person name="Pecrix Y."/>
            <person name="Gamas P."/>
            <person name="Carrere S."/>
        </authorList>
    </citation>
    <scope>NUCLEOTIDE SEQUENCE</scope>
    <source>
        <tissue evidence="5">Leaves</tissue>
    </source>
</reference>
<organism evidence="4 7">
    <name type="scientific">Medicago truncatula</name>
    <name type="common">Barrel medic</name>
    <name type="synonym">Medicago tribuloides</name>
    <dbReference type="NCBI Taxonomy" id="3880"/>
    <lineage>
        <taxon>Eukaryota</taxon>
        <taxon>Viridiplantae</taxon>
        <taxon>Streptophyta</taxon>
        <taxon>Embryophyta</taxon>
        <taxon>Tracheophyta</taxon>
        <taxon>Spermatophyta</taxon>
        <taxon>Magnoliopsida</taxon>
        <taxon>eudicotyledons</taxon>
        <taxon>Gunneridae</taxon>
        <taxon>Pentapetalae</taxon>
        <taxon>rosids</taxon>
        <taxon>fabids</taxon>
        <taxon>Fabales</taxon>
        <taxon>Fabaceae</taxon>
        <taxon>Papilionoideae</taxon>
        <taxon>50 kb inversion clade</taxon>
        <taxon>NPAAA clade</taxon>
        <taxon>Hologalegina</taxon>
        <taxon>IRL clade</taxon>
        <taxon>Trifolieae</taxon>
        <taxon>Medicago</taxon>
    </lineage>
</organism>
<dbReference type="InterPro" id="IPR044839">
    <property type="entry name" value="NDR1-like"/>
</dbReference>
<keyword evidence="3 4" id="KW-0812">Transmembrane</keyword>
<dbReference type="AlphaFoldDB" id="G7JWU8"/>
<keyword evidence="7" id="KW-1185">Reference proteome</keyword>
<dbReference type="PaxDb" id="3880-AES97023"/>
<evidence type="ECO:0000256" key="3">
    <source>
        <dbReference type="SAM" id="Phobius"/>
    </source>
</evidence>
<name>G7JWU8_MEDTR</name>
<proteinExistence type="predicted"/>
<keyword evidence="3" id="KW-1133">Transmembrane helix</keyword>
<dbReference type="EMBL" id="CM001221">
    <property type="protein sequence ID" value="AES97023.2"/>
    <property type="molecule type" value="Genomic_DNA"/>
</dbReference>
<sequence length="219" mass="24015">MTLSPTSTHEDTLLMSSTDKETLENHPAFIGCSRLIILVPFVLILTYIILSMDVVPDSPSFDVESEGSLNSLTVNGTQLTAEFNISVSGYNFKSYSRVYYDDVSAEIFYRGEGVVLTKSSLPSFTTDGKSESVIHLTLSVNKSDDFGGAATGIARSRKDGTVEFGLIVKSLFKYKNRWAQSDWRPMKVVCNPLKFAVSPNDNNTTNPGILLEGLRCSST</sequence>
<dbReference type="PANTHER" id="PTHR31415">
    <property type="entry name" value="OS05G0367900 PROTEIN"/>
    <property type="match status" value="1"/>
</dbReference>
<reference evidence="4 7" key="1">
    <citation type="journal article" date="2011" name="Nature">
        <title>The Medicago genome provides insight into the evolution of rhizobial symbioses.</title>
        <authorList>
            <person name="Young N.D."/>
            <person name="Debelle F."/>
            <person name="Oldroyd G.E."/>
            <person name="Geurts R."/>
            <person name="Cannon S.B."/>
            <person name="Udvardi M.K."/>
            <person name="Benedito V.A."/>
            <person name="Mayer K.F."/>
            <person name="Gouzy J."/>
            <person name="Schoof H."/>
            <person name="Van de Peer Y."/>
            <person name="Proost S."/>
            <person name="Cook D.R."/>
            <person name="Meyers B.C."/>
            <person name="Spannagl M."/>
            <person name="Cheung F."/>
            <person name="De Mita S."/>
            <person name="Krishnakumar V."/>
            <person name="Gundlach H."/>
            <person name="Zhou S."/>
            <person name="Mudge J."/>
            <person name="Bharti A.K."/>
            <person name="Murray J.D."/>
            <person name="Naoumkina M.A."/>
            <person name="Rosen B."/>
            <person name="Silverstein K.A."/>
            <person name="Tang H."/>
            <person name="Rombauts S."/>
            <person name="Zhao P.X."/>
            <person name="Zhou P."/>
            <person name="Barbe V."/>
            <person name="Bardou P."/>
            <person name="Bechner M."/>
            <person name="Bellec A."/>
            <person name="Berger A."/>
            <person name="Berges H."/>
            <person name="Bidwell S."/>
            <person name="Bisseling T."/>
            <person name="Choisne N."/>
            <person name="Couloux A."/>
            <person name="Denny R."/>
            <person name="Deshpande S."/>
            <person name="Dai X."/>
            <person name="Doyle J.J."/>
            <person name="Dudez A.M."/>
            <person name="Farmer A.D."/>
            <person name="Fouteau S."/>
            <person name="Franken C."/>
            <person name="Gibelin C."/>
            <person name="Gish J."/>
            <person name="Goldstein S."/>
            <person name="Gonzalez A.J."/>
            <person name="Green P.J."/>
            <person name="Hallab A."/>
            <person name="Hartog M."/>
            <person name="Hua A."/>
            <person name="Humphray S.J."/>
            <person name="Jeong D.H."/>
            <person name="Jing Y."/>
            <person name="Jocker A."/>
            <person name="Kenton S.M."/>
            <person name="Kim D.J."/>
            <person name="Klee K."/>
            <person name="Lai H."/>
            <person name="Lang C."/>
            <person name="Lin S."/>
            <person name="Macmil S.L."/>
            <person name="Magdelenat G."/>
            <person name="Matthews L."/>
            <person name="McCorrison J."/>
            <person name="Monaghan E.L."/>
            <person name="Mun J.H."/>
            <person name="Najar F.Z."/>
            <person name="Nicholson C."/>
            <person name="Noirot C."/>
            <person name="O'Bleness M."/>
            <person name="Paule C.R."/>
            <person name="Poulain J."/>
            <person name="Prion F."/>
            <person name="Qin B."/>
            <person name="Qu C."/>
            <person name="Retzel E.F."/>
            <person name="Riddle C."/>
            <person name="Sallet E."/>
            <person name="Samain S."/>
            <person name="Samson N."/>
            <person name="Sanders I."/>
            <person name="Saurat O."/>
            <person name="Scarpelli C."/>
            <person name="Schiex T."/>
            <person name="Segurens B."/>
            <person name="Severin A.J."/>
            <person name="Sherrier D.J."/>
            <person name="Shi R."/>
            <person name="Sims S."/>
            <person name="Singer S.R."/>
            <person name="Sinharoy S."/>
            <person name="Sterck L."/>
            <person name="Viollet A."/>
            <person name="Wang B.B."/>
            <person name="Wang K."/>
            <person name="Wang M."/>
            <person name="Wang X."/>
            <person name="Warfsmann J."/>
            <person name="Weissenbach J."/>
            <person name="White D.D."/>
            <person name="White J.D."/>
            <person name="Wiley G.B."/>
            <person name="Wincker P."/>
            <person name="Xing Y."/>
            <person name="Yang L."/>
            <person name="Yao Z."/>
            <person name="Ying F."/>
            <person name="Zhai J."/>
            <person name="Zhou L."/>
            <person name="Zuber A."/>
            <person name="Denarie J."/>
            <person name="Dixon R.A."/>
            <person name="May G.D."/>
            <person name="Schwartz D.C."/>
            <person name="Rogers J."/>
            <person name="Quetier F."/>
            <person name="Town C.D."/>
            <person name="Roe B.A."/>
        </authorList>
    </citation>
    <scope>NUCLEOTIDE SEQUENCE [LARGE SCALE GENOMIC DNA]</scope>
    <source>
        <strain evidence="4">A17</strain>
        <strain evidence="6 7">cv. Jemalong A17</strain>
    </source>
</reference>
<dbReference type="Proteomes" id="UP000002051">
    <property type="component" value="Chromosome 5"/>
</dbReference>
<evidence type="ECO:0000256" key="2">
    <source>
        <dbReference type="ARBA" id="ARBA00023136"/>
    </source>
</evidence>
<keyword evidence="2 3" id="KW-0472">Membrane</keyword>
<evidence type="ECO:0000313" key="6">
    <source>
        <dbReference type="EnsemblPlants" id="AES97023"/>
    </source>
</evidence>
<accession>G7JWU8</accession>
<feature type="transmembrane region" description="Helical" evidence="3">
    <location>
        <begin position="28"/>
        <end position="50"/>
    </location>
</feature>
<dbReference type="HOGENOM" id="CLU_109982_0_0_1"/>
<evidence type="ECO:0000313" key="5">
    <source>
        <dbReference type="EMBL" id="RHN55548.1"/>
    </source>
</evidence>